<comment type="catalytic activity">
    <reaction evidence="6">
        <text>ATP + H2O = ADP + phosphate + H(+)</text>
        <dbReference type="Rhea" id="RHEA:13065"/>
        <dbReference type="ChEBI" id="CHEBI:15377"/>
        <dbReference type="ChEBI" id="CHEBI:15378"/>
        <dbReference type="ChEBI" id="CHEBI:30616"/>
        <dbReference type="ChEBI" id="CHEBI:43474"/>
        <dbReference type="ChEBI" id="CHEBI:456216"/>
        <dbReference type="EC" id="3.6.4.13"/>
    </reaction>
</comment>
<comment type="similarity">
    <text evidence="6">Belongs to the DEAD box helicase family.</text>
</comment>
<feature type="compositionally biased region" description="Basic and acidic residues" evidence="7">
    <location>
        <begin position="50"/>
        <end position="61"/>
    </location>
</feature>
<dbReference type="GO" id="GO:0016787">
    <property type="term" value="F:hydrolase activity"/>
    <property type="evidence" value="ECO:0007669"/>
    <property type="project" value="UniProtKB-KW"/>
</dbReference>
<protein>
    <recommendedName>
        <fullName evidence="6">ATP-dependent RNA helicase</fullName>
        <ecNumber evidence="6">3.6.4.13</ecNumber>
    </recommendedName>
</protein>
<dbReference type="EMBL" id="QLNQ01000026">
    <property type="protein sequence ID" value="RCK60759.1"/>
    <property type="molecule type" value="Genomic_DNA"/>
</dbReference>
<evidence type="ECO:0000256" key="7">
    <source>
        <dbReference type="SAM" id="MobiDB-lite"/>
    </source>
</evidence>
<dbReference type="Pfam" id="PF00270">
    <property type="entry name" value="DEAD"/>
    <property type="match status" value="1"/>
</dbReference>
<feature type="compositionally biased region" description="Basic and acidic residues" evidence="7">
    <location>
        <begin position="616"/>
        <end position="654"/>
    </location>
</feature>
<dbReference type="GO" id="GO:0005524">
    <property type="term" value="F:ATP binding"/>
    <property type="evidence" value="ECO:0007669"/>
    <property type="project" value="UniProtKB-UniRule"/>
</dbReference>
<dbReference type="OrthoDB" id="193716at2759"/>
<evidence type="ECO:0000256" key="5">
    <source>
        <dbReference type="ARBA" id="ARBA00022884"/>
    </source>
</evidence>
<dbReference type="CDD" id="cd18787">
    <property type="entry name" value="SF2_C_DEAD"/>
    <property type="match status" value="1"/>
</dbReference>
<feature type="domain" description="Helicase C-terminal" evidence="9">
    <location>
        <begin position="339"/>
        <end position="490"/>
    </location>
</feature>
<evidence type="ECO:0000313" key="10">
    <source>
        <dbReference type="EMBL" id="RCK60759.1"/>
    </source>
</evidence>
<dbReference type="InterPro" id="IPR027417">
    <property type="entry name" value="P-loop_NTPase"/>
</dbReference>
<sequence>MFKQLYRSAIIRAVAASRVSRCASYPVLCARAIHISPVRKNVPPSQTTELPKEQETVKAESDGDGSPTFTAPTGETFTPVMFSDFKSKKYMHNTLVNAIVRAGFTKLTPIQQLALIPMLETKNGLVCRAKTGTGKTLAFAVPTMVNAMAEIPQGEKSVRTLVIAPTRDLALQIIDTYHKINDNLPASKRLKIGWAIGGMATKFDVRHPPEILVATPGRLEAEMRDSRRFAGCFSHLKYRVYDEADRLLDIGFEESLNRLDDEIQDVRDPAEGPLRSVLLSATIDDRVERFAKNHISPKYDFLNTVDPNAADVHEDVHQMLVQCADTSDKYEAAVLYLADVLKSNSKVKIIVFLPTKVATEWFYNYIGEVMESGVAGTVPRFRSYIIHGTKSAAGRSSALRGFQRFDRSILFATDVVGRGIDVKGVTHVIQVSPSTDTSSYVHKVGRTGRNGAKGTAVLFATDVEKPFIRQLKKDIKGEFDEVVKSYELKAERVNLFDKVRVPEDELTRLFSATASFYTMLNAQYKLDVNRLVEEKVKFYRSLLQDGEAKFDASCVKNMGRLDRRLLSQYFRGMSTHGSRRGGSAHGYDRYLAYGGNNRRSGYGNSRGNVSSRGRSFNRDGGYRRSNDYDRQRRFNRDHRDNRDNRDNRGNREGSDGPTDFSF</sequence>
<evidence type="ECO:0000256" key="3">
    <source>
        <dbReference type="ARBA" id="ARBA00022806"/>
    </source>
</evidence>
<dbReference type="PROSITE" id="PS51194">
    <property type="entry name" value="HELICASE_CTER"/>
    <property type="match status" value="1"/>
</dbReference>
<dbReference type="Pfam" id="PF00271">
    <property type="entry name" value="Helicase_C"/>
    <property type="match status" value="1"/>
</dbReference>
<organism evidence="10 11">
    <name type="scientific">Candida viswanathii</name>
    <dbReference type="NCBI Taxonomy" id="5486"/>
    <lineage>
        <taxon>Eukaryota</taxon>
        <taxon>Fungi</taxon>
        <taxon>Dikarya</taxon>
        <taxon>Ascomycota</taxon>
        <taxon>Saccharomycotina</taxon>
        <taxon>Pichiomycetes</taxon>
        <taxon>Debaryomycetaceae</taxon>
        <taxon>Candida/Lodderomyces clade</taxon>
        <taxon>Candida</taxon>
    </lineage>
</organism>
<dbReference type="STRING" id="5486.A0A367Y561"/>
<dbReference type="EC" id="3.6.4.13" evidence="6"/>
<comment type="function">
    <text evidence="6">RNA helicase.</text>
</comment>
<reference evidence="10 11" key="1">
    <citation type="submission" date="2018-06" db="EMBL/GenBank/DDBJ databases">
        <title>Whole genome sequencing of Candida tropicalis (genome annotated by CSBL at Korea University).</title>
        <authorList>
            <person name="Ahn J."/>
        </authorList>
    </citation>
    <scope>NUCLEOTIDE SEQUENCE [LARGE SCALE GENOMIC DNA]</scope>
    <source>
        <strain evidence="10 11">ATCC 20962</strain>
    </source>
</reference>
<dbReference type="PANTHER" id="PTHR24031">
    <property type="entry name" value="RNA HELICASE"/>
    <property type="match status" value="1"/>
</dbReference>
<proteinExistence type="inferred from homology"/>
<keyword evidence="1 6" id="KW-0547">Nucleotide-binding</keyword>
<dbReference type="Gene3D" id="3.40.50.300">
    <property type="entry name" value="P-loop containing nucleotide triphosphate hydrolases"/>
    <property type="match status" value="2"/>
</dbReference>
<gene>
    <name evidence="10" type="ORF">Cantr_08059</name>
</gene>
<dbReference type="InterPro" id="IPR011545">
    <property type="entry name" value="DEAD/DEAH_box_helicase_dom"/>
</dbReference>
<evidence type="ECO:0000256" key="1">
    <source>
        <dbReference type="ARBA" id="ARBA00022741"/>
    </source>
</evidence>
<keyword evidence="3 6" id="KW-0347">Helicase</keyword>
<keyword evidence="11" id="KW-1185">Reference proteome</keyword>
<dbReference type="SUPFAM" id="SSF52540">
    <property type="entry name" value="P-loop containing nucleoside triphosphate hydrolases"/>
    <property type="match status" value="1"/>
</dbReference>
<comment type="caution">
    <text evidence="10">The sequence shown here is derived from an EMBL/GenBank/DDBJ whole genome shotgun (WGS) entry which is preliminary data.</text>
</comment>
<comment type="domain">
    <text evidence="6">The Q motif is unique to and characteristic of the DEAD box family of RNA helicases and controls ATP binding and hydrolysis.</text>
</comment>
<dbReference type="SMART" id="SM00487">
    <property type="entry name" value="DEXDc"/>
    <property type="match status" value="1"/>
</dbReference>
<evidence type="ECO:0000256" key="4">
    <source>
        <dbReference type="ARBA" id="ARBA00022840"/>
    </source>
</evidence>
<evidence type="ECO:0000259" key="9">
    <source>
        <dbReference type="PROSITE" id="PS51194"/>
    </source>
</evidence>
<feature type="region of interest" description="Disordered" evidence="7">
    <location>
        <begin position="40"/>
        <end position="72"/>
    </location>
</feature>
<dbReference type="GO" id="GO:0003724">
    <property type="term" value="F:RNA helicase activity"/>
    <property type="evidence" value="ECO:0007669"/>
    <property type="project" value="UniProtKB-EC"/>
</dbReference>
<dbReference type="InterPro" id="IPR014001">
    <property type="entry name" value="Helicase_ATP-bd"/>
</dbReference>
<feature type="domain" description="Helicase ATP-binding" evidence="8">
    <location>
        <begin position="116"/>
        <end position="301"/>
    </location>
</feature>
<keyword evidence="2 6" id="KW-0378">Hydrolase</keyword>
<feature type="region of interest" description="Disordered" evidence="7">
    <location>
        <begin position="595"/>
        <end position="662"/>
    </location>
</feature>
<accession>A0A367Y561</accession>
<dbReference type="PROSITE" id="PS51192">
    <property type="entry name" value="HELICASE_ATP_BIND_1"/>
    <property type="match status" value="1"/>
</dbReference>
<dbReference type="Proteomes" id="UP000253472">
    <property type="component" value="Unassembled WGS sequence"/>
</dbReference>
<evidence type="ECO:0000256" key="6">
    <source>
        <dbReference type="RuleBase" id="RU365068"/>
    </source>
</evidence>
<dbReference type="SMART" id="SM00490">
    <property type="entry name" value="HELICc"/>
    <property type="match status" value="1"/>
</dbReference>
<dbReference type="InterPro" id="IPR001650">
    <property type="entry name" value="Helicase_C-like"/>
</dbReference>
<dbReference type="GO" id="GO:0003723">
    <property type="term" value="F:RNA binding"/>
    <property type="evidence" value="ECO:0007669"/>
    <property type="project" value="UniProtKB-UniRule"/>
</dbReference>
<dbReference type="AlphaFoldDB" id="A0A367Y561"/>
<feature type="compositionally biased region" description="Low complexity" evidence="7">
    <location>
        <begin position="595"/>
        <end position="614"/>
    </location>
</feature>
<evidence type="ECO:0000313" key="11">
    <source>
        <dbReference type="Proteomes" id="UP000253472"/>
    </source>
</evidence>
<name>A0A367Y561_9ASCO</name>
<keyword evidence="5 6" id="KW-0694">RNA-binding</keyword>
<keyword evidence="4 6" id="KW-0067">ATP-binding</keyword>
<evidence type="ECO:0000256" key="2">
    <source>
        <dbReference type="ARBA" id="ARBA00022801"/>
    </source>
</evidence>
<evidence type="ECO:0000259" key="8">
    <source>
        <dbReference type="PROSITE" id="PS51192"/>
    </source>
</evidence>